<evidence type="ECO:0000256" key="5">
    <source>
        <dbReference type="ARBA" id="ARBA00022741"/>
    </source>
</evidence>
<feature type="domain" description="SRP54-type proteins GTP-binding" evidence="11">
    <location>
        <begin position="97"/>
        <end position="280"/>
    </location>
</feature>
<reference evidence="12" key="1">
    <citation type="submission" date="2018-05" db="EMBL/GenBank/DDBJ databases">
        <authorList>
            <person name="Lanie J.A."/>
            <person name="Ng W.-L."/>
            <person name="Kazmierczak K.M."/>
            <person name="Andrzejewski T.M."/>
            <person name="Davidsen T.M."/>
            <person name="Wayne K.J."/>
            <person name="Tettelin H."/>
            <person name="Glass J.I."/>
            <person name="Rusch D."/>
            <person name="Podicherti R."/>
            <person name="Tsui H.-C.T."/>
            <person name="Winkler M.E."/>
        </authorList>
    </citation>
    <scope>NUCLEOTIDE SEQUENCE</scope>
</reference>
<dbReference type="InterPro" id="IPR000897">
    <property type="entry name" value="SRP54_GTPase_dom"/>
</dbReference>
<organism evidence="12">
    <name type="scientific">marine metagenome</name>
    <dbReference type="NCBI Taxonomy" id="408172"/>
    <lineage>
        <taxon>unclassified sequences</taxon>
        <taxon>metagenomes</taxon>
        <taxon>ecological metagenomes</taxon>
    </lineage>
</organism>
<keyword evidence="5" id="KW-0547">Nucleotide-binding</keyword>
<dbReference type="NCBIfam" id="TIGR00064">
    <property type="entry name" value="ftsY"/>
    <property type="match status" value="1"/>
</dbReference>
<gene>
    <name evidence="12" type="ORF">METZ01_LOCUS406413</name>
</gene>
<keyword evidence="6" id="KW-0378">Hydrolase</keyword>
<comment type="subcellular location">
    <subcellularLocation>
        <location evidence="1">Cell membrane</location>
        <topology evidence="1">Peripheral membrane protein</topology>
        <orientation evidence="1">Cytoplasmic side</orientation>
    </subcellularLocation>
</comment>
<dbReference type="InterPro" id="IPR042101">
    <property type="entry name" value="SRP54_N_sf"/>
</dbReference>
<dbReference type="PANTHER" id="PTHR43134">
    <property type="entry name" value="SIGNAL RECOGNITION PARTICLE RECEPTOR SUBUNIT ALPHA"/>
    <property type="match status" value="1"/>
</dbReference>
<sequence>FTKFYSGLKKTQSKLSTEIRRIVTRSPKLTGDDIEELEAALLASDMGLAVTQRIIGVVRETYESGGAQESSLLDVARTEVVSCLGDSTGRLAKCDGPTVVSLVGVNGTGKTTTAAKLAHRVKTEGYRPMLAACDTFRAAAIEQLNLWGTRLDIPVVSSNYGADPASIAHDAANSALGRDIDYLFIDTAGRLHTKHNLMRELEKLHRVIGDKIGGAPHETLLVIDASTGMNALNQAQEFNKSVPLTGLVITKLDGTSKGGMAVAIQHELDLPIKFIGLGEQ</sequence>
<evidence type="ECO:0000259" key="10">
    <source>
        <dbReference type="SMART" id="SM00382"/>
    </source>
</evidence>
<evidence type="ECO:0000256" key="3">
    <source>
        <dbReference type="ARBA" id="ARBA00022475"/>
    </source>
</evidence>
<dbReference type="GO" id="GO:0006614">
    <property type="term" value="P:SRP-dependent cotranslational protein targeting to membrane"/>
    <property type="evidence" value="ECO:0007669"/>
    <property type="project" value="InterPro"/>
</dbReference>
<keyword evidence="3" id="KW-1003">Cell membrane</keyword>
<name>A0A382W486_9ZZZZ</name>
<dbReference type="GO" id="GO:0005737">
    <property type="term" value="C:cytoplasm"/>
    <property type="evidence" value="ECO:0007669"/>
    <property type="project" value="UniProtKB-ARBA"/>
</dbReference>
<comment type="similarity">
    <text evidence="2">Belongs to the GTP-binding SRP family.</text>
</comment>
<proteinExistence type="inferred from homology"/>
<dbReference type="InterPro" id="IPR027417">
    <property type="entry name" value="P-loop_NTPase"/>
</dbReference>
<dbReference type="GO" id="GO:0005047">
    <property type="term" value="F:signal recognition particle binding"/>
    <property type="evidence" value="ECO:0007669"/>
    <property type="project" value="TreeGrafter"/>
</dbReference>
<dbReference type="GO" id="GO:0003924">
    <property type="term" value="F:GTPase activity"/>
    <property type="evidence" value="ECO:0007669"/>
    <property type="project" value="TreeGrafter"/>
</dbReference>
<dbReference type="SUPFAM" id="SSF52540">
    <property type="entry name" value="P-loop containing nucleoside triphosphate hydrolases"/>
    <property type="match status" value="1"/>
</dbReference>
<evidence type="ECO:0000256" key="7">
    <source>
        <dbReference type="ARBA" id="ARBA00023134"/>
    </source>
</evidence>
<evidence type="ECO:0000256" key="9">
    <source>
        <dbReference type="ARBA" id="ARBA00023170"/>
    </source>
</evidence>
<feature type="non-terminal residue" evidence="12">
    <location>
        <position position="280"/>
    </location>
</feature>
<accession>A0A382W486</accession>
<keyword evidence="9" id="KW-0675">Receptor</keyword>
<evidence type="ECO:0008006" key="13">
    <source>
        <dbReference type="Google" id="ProtNLM"/>
    </source>
</evidence>
<dbReference type="CDD" id="cd17874">
    <property type="entry name" value="FtsY"/>
    <property type="match status" value="1"/>
</dbReference>
<feature type="non-terminal residue" evidence="12">
    <location>
        <position position="1"/>
    </location>
</feature>
<evidence type="ECO:0000259" key="11">
    <source>
        <dbReference type="SMART" id="SM00962"/>
    </source>
</evidence>
<evidence type="ECO:0000256" key="2">
    <source>
        <dbReference type="ARBA" id="ARBA00008531"/>
    </source>
</evidence>
<dbReference type="Gene3D" id="3.40.50.300">
    <property type="entry name" value="P-loop containing nucleotide triphosphate hydrolases"/>
    <property type="match status" value="1"/>
</dbReference>
<dbReference type="FunFam" id="3.40.50.300:FF:000053">
    <property type="entry name" value="Signal recognition particle receptor FtsY"/>
    <property type="match status" value="1"/>
</dbReference>
<evidence type="ECO:0000256" key="6">
    <source>
        <dbReference type="ARBA" id="ARBA00022801"/>
    </source>
</evidence>
<dbReference type="InterPro" id="IPR004390">
    <property type="entry name" value="SR_rcpt_FtsY"/>
</dbReference>
<evidence type="ECO:0000256" key="4">
    <source>
        <dbReference type="ARBA" id="ARBA00022490"/>
    </source>
</evidence>
<keyword evidence="4" id="KW-0963">Cytoplasm</keyword>
<dbReference type="AlphaFoldDB" id="A0A382W486"/>
<dbReference type="GO" id="GO:0005525">
    <property type="term" value="F:GTP binding"/>
    <property type="evidence" value="ECO:0007669"/>
    <property type="project" value="UniProtKB-KW"/>
</dbReference>
<keyword evidence="7" id="KW-0342">GTP-binding</keyword>
<keyword evidence="8" id="KW-0472">Membrane</keyword>
<evidence type="ECO:0000256" key="1">
    <source>
        <dbReference type="ARBA" id="ARBA00004413"/>
    </source>
</evidence>
<dbReference type="SUPFAM" id="SSF47364">
    <property type="entry name" value="Domain of the SRP/SRP receptor G-proteins"/>
    <property type="match status" value="1"/>
</dbReference>
<feature type="domain" description="AAA+ ATPase" evidence="10">
    <location>
        <begin position="96"/>
        <end position="279"/>
    </location>
</feature>
<evidence type="ECO:0000313" key="12">
    <source>
        <dbReference type="EMBL" id="SVD53559.1"/>
    </source>
</evidence>
<dbReference type="InterPro" id="IPR013822">
    <property type="entry name" value="Signal_recog_particl_SRP54_hlx"/>
</dbReference>
<dbReference type="Pfam" id="PF00448">
    <property type="entry name" value="SRP54"/>
    <property type="match status" value="1"/>
</dbReference>
<protein>
    <recommendedName>
        <fullName evidence="13">SRP54-type proteins GTP-binding domain-containing protein</fullName>
    </recommendedName>
</protein>
<dbReference type="Gene3D" id="1.20.120.140">
    <property type="entry name" value="Signal recognition particle SRP54, nucleotide-binding domain"/>
    <property type="match status" value="1"/>
</dbReference>
<dbReference type="EMBL" id="UINC01156888">
    <property type="protein sequence ID" value="SVD53559.1"/>
    <property type="molecule type" value="Genomic_DNA"/>
</dbReference>
<dbReference type="GO" id="GO:0005886">
    <property type="term" value="C:plasma membrane"/>
    <property type="evidence" value="ECO:0007669"/>
    <property type="project" value="UniProtKB-SubCell"/>
</dbReference>
<dbReference type="Pfam" id="PF02881">
    <property type="entry name" value="SRP54_N"/>
    <property type="match status" value="1"/>
</dbReference>
<dbReference type="SMART" id="SM00962">
    <property type="entry name" value="SRP54"/>
    <property type="match status" value="1"/>
</dbReference>
<dbReference type="PANTHER" id="PTHR43134:SF1">
    <property type="entry name" value="SIGNAL RECOGNITION PARTICLE RECEPTOR SUBUNIT ALPHA"/>
    <property type="match status" value="1"/>
</dbReference>
<dbReference type="InterPro" id="IPR036225">
    <property type="entry name" value="SRP/SRP_N"/>
</dbReference>
<dbReference type="SMART" id="SM00382">
    <property type="entry name" value="AAA"/>
    <property type="match status" value="1"/>
</dbReference>
<dbReference type="InterPro" id="IPR003593">
    <property type="entry name" value="AAA+_ATPase"/>
</dbReference>
<evidence type="ECO:0000256" key="8">
    <source>
        <dbReference type="ARBA" id="ARBA00023136"/>
    </source>
</evidence>